<organism evidence="1 2">
    <name type="scientific">Methyloceanibacter stevinii</name>
    <dbReference type="NCBI Taxonomy" id="1774970"/>
    <lineage>
        <taxon>Bacteria</taxon>
        <taxon>Pseudomonadati</taxon>
        <taxon>Pseudomonadota</taxon>
        <taxon>Alphaproteobacteria</taxon>
        <taxon>Hyphomicrobiales</taxon>
        <taxon>Hyphomicrobiaceae</taxon>
        <taxon>Methyloceanibacter</taxon>
    </lineage>
</organism>
<dbReference type="Proteomes" id="UP000094172">
    <property type="component" value="Unassembled WGS sequence"/>
</dbReference>
<comment type="caution">
    <text evidence="1">The sequence shown here is derived from an EMBL/GenBank/DDBJ whole genome shotgun (WGS) entry which is preliminary data.</text>
</comment>
<accession>A0A1E3VNF6</accession>
<reference evidence="1 2" key="1">
    <citation type="journal article" date="2016" name="Environ. Microbiol.">
        <title>New Methyloceanibacter diversity from North Sea sediments includes methanotroph containing solely the soluble methane monooxygenase.</title>
        <authorList>
            <person name="Vekeman B."/>
            <person name="Kerckhof F.M."/>
            <person name="Cremers G."/>
            <person name="de Vos P."/>
            <person name="Vandamme P."/>
            <person name="Boon N."/>
            <person name="Op den Camp H.J."/>
            <person name="Heylen K."/>
        </authorList>
    </citation>
    <scope>NUCLEOTIDE SEQUENCE [LARGE SCALE GENOMIC DNA]</scope>
    <source>
        <strain evidence="1 2">R-67176</strain>
    </source>
</reference>
<keyword evidence="2" id="KW-1185">Reference proteome</keyword>
<sequence>MRLAEGFASASLDELKAALDGGSLVIYSTGRPPLPDHDVTRSGVLATFTFASPAFSADSSGDDDGVVVPAFAQDSVEAENVGTPSFARALKADGTVVADFSVGPGKTEVKLSEVSATGGHPIAVTSMRMPLPAEEVSWEKTGFGHVYMTSGDDPRRKMSVRG</sequence>
<evidence type="ECO:0000313" key="1">
    <source>
        <dbReference type="EMBL" id="ODR95065.1"/>
    </source>
</evidence>
<dbReference type="EMBL" id="LPWE01000011">
    <property type="protein sequence ID" value="ODR95065.1"/>
    <property type="molecule type" value="Genomic_DNA"/>
</dbReference>
<dbReference type="RefSeq" id="WP_069444364.1">
    <property type="nucleotide sequence ID" value="NZ_LPWE01000011.1"/>
</dbReference>
<dbReference type="AlphaFoldDB" id="A0A1E3VNF6"/>
<protein>
    <submittedName>
        <fullName evidence="1">Uncharacterized protein</fullName>
    </submittedName>
</protein>
<evidence type="ECO:0000313" key="2">
    <source>
        <dbReference type="Proteomes" id="UP000094172"/>
    </source>
</evidence>
<proteinExistence type="predicted"/>
<gene>
    <name evidence="1" type="ORF">AUC70_04830</name>
</gene>
<name>A0A1E3VNF6_9HYPH</name>